<dbReference type="Proteomes" id="UP001050691">
    <property type="component" value="Unassembled WGS sequence"/>
</dbReference>
<dbReference type="Pfam" id="PF10180">
    <property type="entry name" value="WKF"/>
    <property type="match status" value="1"/>
</dbReference>
<feature type="compositionally biased region" description="Basic and acidic residues" evidence="1">
    <location>
        <begin position="148"/>
        <end position="159"/>
    </location>
</feature>
<dbReference type="EMBL" id="BPWL01000008">
    <property type="protein sequence ID" value="GJJ13536.1"/>
    <property type="molecule type" value="Genomic_DNA"/>
</dbReference>
<protein>
    <recommendedName>
        <fullName evidence="2">WKF domain-containing protein</fullName>
    </recommendedName>
</protein>
<reference evidence="3" key="1">
    <citation type="submission" date="2021-10" db="EMBL/GenBank/DDBJ databases">
        <title>De novo Genome Assembly of Clathrus columnatus (Basidiomycota, Fungi) Using Illumina and Nanopore Sequence Data.</title>
        <authorList>
            <person name="Ogiso-Tanaka E."/>
            <person name="Itagaki H."/>
            <person name="Hosoya T."/>
            <person name="Hosaka K."/>
        </authorList>
    </citation>
    <scope>NUCLEOTIDE SEQUENCE</scope>
    <source>
        <strain evidence="3">MO-923</strain>
    </source>
</reference>
<comment type="caution">
    <text evidence="3">The sequence shown here is derived from an EMBL/GenBank/DDBJ whole genome shotgun (WGS) entry which is preliminary data.</text>
</comment>
<evidence type="ECO:0000256" key="1">
    <source>
        <dbReference type="SAM" id="MobiDB-lite"/>
    </source>
</evidence>
<feature type="compositionally biased region" description="Polar residues" evidence="1">
    <location>
        <begin position="1"/>
        <end position="12"/>
    </location>
</feature>
<evidence type="ECO:0000259" key="2">
    <source>
        <dbReference type="Pfam" id="PF10180"/>
    </source>
</evidence>
<dbReference type="AlphaFoldDB" id="A0AAV5AM78"/>
<dbReference type="InterPro" id="IPR019327">
    <property type="entry name" value="WKF"/>
</dbReference>
<feature type="compositionally biased region" description="Basic residues" evidence="1">
    <location>
        <begin position="31"/>
        <end position="42"/>
    </location>
</feature>
<name>A0AAV5AM78_9AGAM</name>
<sequence length="277" mass="31672">MLDIEVSNTEVSDTSKKRKAKETGDVDGERRKKRKRTPHSAKKNKDKDMEFEVKPKKTVSADLVDDESVNVSRNKKNTSSPKKKSRVVETEVEVRNSDSAQNEEKVAKKKSKTKKALPDPVSVSTPSTEKVGPEQVPEEKSKKKKKEKDKYPDPKKDNTLSELETALKALTYVYERLTSHSEWKFNKARQNWILRNIWDENAIPEIYVPSCVKYLKGVQGNSRNVLIKECNSILEEDIKTEPDKTEGTVRFQEPSEPTAKNEVKISRAQAILKKLMK</sequence>
<feature type="compositionally biased region" description="Basic and acidic residues" evidence="1">
    <location>
        <begin position="86"/>
        <end position="106"/>
    </location>
</feature>
<evidence type="ECO:0000313" key="4">
    <source>
        <dbReference type="Proteomes" id="UP001050691"/>
    </source>
</evidence>
<keyword evidence="4" id="KW-1185">Reference proteome</keyword>
<evidence type="ECO:0000313" key="3">
    <source>
        <dbReference type="EMBL" id="GJJ13536.1"/>
    </source>
</evidence>
<feature type="compositionally biased region" description="Basic residues" evidence="1">
    <location>
        <begin position="73"/>
        <end position="85"/>
    </location>
</feature>
<organism evidence="3 4">
    <name type="scientific">Clathrus columnatus</name>
    <dbReference type="NCBI Taxonomy" id="1419009"/>
    <lineage>
        <taxon>Eukaryota</taxon>
        <taxon>Fungi</taxon>
        <taxon>Dikarya</taxon>
        <taxon>Basidiomycota</taxon>
        <taxon>Agaricomycotina</taxon>
        <taxon>Agaricomycetes</taxon>
        <taxon>Phallomycetidae</taxon>
        <taxon>Phallales</taxon>
        <taxon>Clathraceae</taxon>
        <taxon>Clathrus</taxon>
    </lineage>
</organism>
<dbReference type="PANTHER" id="PTHR22306:SF2">
    <property type="entry name" value="CHROMOSOME 7 OPEN READING FRAME 50"/>
    <property type="match status" value="1"/>
</dbReference>
<gene>
    <name evidence="3" type="ORF">Clacol_007790</name>
</gene>
<feature type="compositionally biased region" description="Basic and acidic residues" evidence="1">
    <location>
        <begin position="43"/>
        <end position="55"/>
    </location>
</feature>
<feature type="compositionally biased region" description="Basic and acidic residues" evidence="1">
    <location>
        <begin position="21"/>
        <end position="30"/>
    </location>
</feature>
<feature type="domain" description="WKF" evidence="2">
    <location>
        <begin position="177"/>
        <end position="233"/>
    </location>
</feature>
<accession>A0AAV5AM78</accession>
<proteinExistence type="predicted"/>
<feature type="region of interest" description="Disordered" evidence="1">
    <location>
        <begin position="1"/>
        <end position="159"/>
    </location>
</feature>
<dbReference type="PANTHER" id="PTHR22306">
    <property type="entry name" value="CHROMOSOME 7 OPEN READING FRAME 50"/>
    <property type="match status" value="1"/>
</dbReference>